<dbReference type="EMBL" id="GG665746">
    <property type="protein sequence ID" value="KNG78837.1"/>
    <property type="molecule type" value="Genomic_DNA"/>
</dbReference>
<evidence type="ECO:0000256" key="3">
    <source>
        <dbReference type="ARBA" id="ARBA00022448"/>
    </source>
</evidence>
<keyword evidence="4" id="KW-0249">Electron transport</keyword>
<protein>
    <recommendedName>
        <fullName evidence="2">Glutaredoxin-1</fullName>
    </recommendedName>
</protein>
<keyword evidence="5" id="KW-1015">Disulfide bond</keyword>
<evidence type="ECO:0000313" key="8">
    <source>
        <dbReference type="EMBL" id="KNG78837.1"/>
    </source>
</evidence>
<dbReference type="PROSITE" id="PS51354">
    <property type="entry name" value="GLUTAREDOXIN_2"/>
    <property type="match status" value="1"/>
</dbReference>
<evidence type="ECO:0000256" key="1">
    <source>
        <dbReference type="ARBA" id="ARBA00007787"/>
    </source>
</evidence>
<dbReference type="Gene3D" id="3.40.30.10">
    <property type="entry name" value="Glutaredoxin"/>
    <property type="match status" value="1"/>
</dbReference>
<dbReference type="InterPro" id="IPR011767">
    <property type="entry name" value="GLR_AS"/>
</dbReference>
<reference evidence="9" key="2">
    <citation type="submission" date="2015-07" db="EMBL/GenBank/DDBJ databases">
        <title>The genome sequence of Plasmodium falciparum IGH-CR14.</title>
        <authorList>
            <consortium name="The Broad Institute Genome Sequencing Platform"/>
            <person name="Volkman S.K."/>
            <person name="Neafsey D.E."/>
            <person name="Dash A.P."/>
            <person name="Chitnis C.E."/>
            <person name="Hartl D.L."/>
            <person name="Young S.K."/>
            <person name="Kodira C.D."/>
            <person name="Zeng Q."/>
            <person name="Koehrsen M."/>
            <person name="Godfrey P."/>
            <person name="Alvarado L."/>
            <person name="Berlin A."/>
            <person name="Borenstein D."/>
            <person name="Chen Z."/>
            <person name="Engels R."/>
            <person name="Freedman E."/>
            <person name="Gellesch M."/>
            <person name="Goldberg J."/>
            <person name="Griggs A."/>
            <person name="Gujja S."/>
            <person name="Heiman D."/>
            <person name="Hepburn T."/>
            <person name="Howarth C."/>
            <person name="Jen D."/>
            <person name="Larson L."/>
            <person name="Lewis B."/>
            <person name="Mehta T."/>
            <person name="Park D."/>
            <person name="Pearson M."/>
            <person name="Roberts A."/>
            <person name="Saif S."/>
            <person name="Shea T."/>
            <person name="Shenoy N."/>
            <person name="Sisk P."/>
            <person name="Stolte C."/>
            <person name="Sykes S."/>
            <person name="Walk T."/>
            <person name="White J."/>
            <person name="Yandava C."/>
            <person name="Wirth D.F."/>
            <person name="Nusbaum C."/>
            <person name="Birren B."/>
        </authorList>
    </citation>
    <scope>NUCLEOTIDE SEQUENCE [LARGE SCALE GENOMIC DNA]</scope>
    <source>
        <strain evidence="9">IGH-CR14</strain>
    </source>
</reference>
<dbReference type="GO" id="GO:0005739">
    <property type="term" value="C:mitochondrion"/>
    <property type="evidence" value="ECO:0007669"/>
    <property type="project" value="TreeGrafter"/>
</dbReference>
<dbReference type="NCBIfam" id="TIGR02180">
    <property type="entry name" value="GRX_euk"/>
    <property type="match status" value="1"/>
</dbReference>
<dbReference type="PRINTS" id="PR00160">
    <property type="entry name" value="GLUTAREDOXIN"/>
</dbReference>
<evidence type="ECO:0000259" key="7">
    <source>
        <dbReference type="Pfam" id="PF00462"/>
    </source>
</evidence>
<reference evidence="9" key="1">
    <citation type="submission" date="2015-07" db="EMBL/GenBank/DDBJ databases">
        <title>Annotation of Plasmodium falciparum IGH-CR14.</title>
        <authorList>
            <consortium name="The Broad Institute Genome Sequencing Platform"/>
            <person name="Volkman S.K."/>
            <person name="Neafsey D.E."/>
            <person name="Dash A.P."/>
            <person name="Chitnis C.E."/>
            <person name="Hartl D.L."/>
            <person name="Young S.K."/>
            <person name="Zeng Q."/>
            <person name="Koehrsen M."/>
            <person name="Alvarado L."/>
            <person name="Berlin A."/>
            <person name="Borenstein D."/>
            <person name="Chapman S.B."/>
            <person name="Chen Z."/>
            <person name="Engels R."/>
            <person name="Freedman E."/>
            <person name="Gellesch M."/>
            <person name="Goldberg J."/>
            <person name="Griggs A."/>
            <person name="Gujja S."/>
            <person name="Heilman E.R."/>
            <person name="Heiman D.I."/>
            <person name="Howarth C."/>
            <person name="Jen D."/>
            <person name="Larson L."/>
            <person name="Mehta T."/>
            <person name="Neiman D."/>
            <person name="Park D."/>
            <person name="Pearson M."/>
            <person name="Roberts A."/>
            <person name="Saif S."/>
            <person name="Shea T."/>
            <person name="Shenoy N."/>
            <person name="Sisk P."/>
            <person name="Stolte C."/>
            <person name="Sykes S."/>
            <person name="Walk T."/>
            <person name="White J."/>
            <person name="Yandava C."/>
            <person name="Haas B."/>
            <person name="Henn M.R."/>
            <person name="Nusbaum C."/>
            <person name="Birren B."/>
        </authorList>
    </citation>
    <scope>NUCLEOTIDE SEQUENCE [LARGE SCALE GENOMIC DNA]</scope>
    <source>
        <strain evidence="9">IGH-CR14</strain>
    </source>
</reference>
<evidence type="ECO:0000313" key="9">
    <source>
        <dbReference type="Proteomes" id="UP000054562"/>
    </source>
</evidence>
<dbReference type="InterPro" id="IPR002109">
    <property type="entry name" value="Glutaredoxin"/>
</dbReference>
<name>A0A0L1IH35_PLAFA</name>
<feature type="domain" description="Glutaredoxin" evidence="7">
    <location>
        <begin position="21"/>
        <end position="85"/>
    </location>
</feature>
<dbReference type="InterPro" id="IPR014025">
    <property type="entry name" value="Glutaredoxin_subgr"/>
</dbReference>
<organism evidence="8 9">
    <name type="scientific">Plasmodium falciparum IGH-CR14</name>
    <dbReference type="NCBI Taxonomy" id="580059"/>
    <lineage>
        <taxon>Eukaryota</taxon>
        <taxon>Sar</taxon>
        <taxon>Alveolata</taxon>
        <taxon>Apicomplexa</taxon>
        <taxon>Aconoidasida</taxon>
        <taxon>Haemosporida</taxon>
        <taxon>Plasmodiidae</taxon>
        <taxon>Plasmodium</taxon>
        <taxon>Plasmodium (Laverania)</taxon>
    </lineage>
</organism>
<evidence type="ECO:0000256" key="4">
    <source>
        <dbReference type="ARBA" id="ARBA00022982"/>
    </source>
</evidence>
<dbReference type="Pfam" id="PF00462">
    <property type="entry name" value="Glutaredoxin"/>
    <property type="match status" value="1"/>
</dbReference>
<evidence type="ECO:0000256" key="6">
    <source>
        <dbReference type="ARBA" id="ARBA00023284"/>
    </source>
</evidence>
<proteinExistence type="inferred from homology"/>
<dbReference type="FunFam" id="3.40.30.10:FF:000367">
    <property type="entry name" value="Glutaredoxin 1"/>
    <property type="match status" value="1"/>
</dbReference>
<dbReference type="GO" id="GO:0015038">
    <property type="term" value="F:glutathione disulfide oxidoreductase activity"/>
    <property type="evidence" value="ECO:0007669"/>
    <property type="project" value="TreeGrafter"/>
</dbReference>
<comment type="similarity">
    <text evidence="1">Belongs to the glutaredoxin family.</text>
</comment>
<evidence type="ECO:0000256" key="2">
    <source>
        <dbReference type="ARBA" id="ARBA00013662"/>
    </source>
</evidence>
<evidence type="ECO:0000256" key="5">
    <source>
        <dbReference type="ARBA" id="ARBA00023157"/>
    </source>
</evidence>
<dbReference type="InterPro" id="IPR011899">
    <property type="entry name" value="Glutaredoxin_euk/vir"/>
</dbReference>
<dbReference type="OrthoDB" id="44061at2759"/>
<dbReference type="CDD" id="cd03419">
    <property type="entry name" value="GRX_GRXh_1_2_like"/>
    <property type="match status" value="1"/>
</dbReference>
<dbReference type="InterPro" id="IPR047185">
    <property type="entry name" value="GLRX1"/>
</dbReference>
<dbReference type="AlphaFoldDB" id="A0A0L1IH35"/>
<accession>A0A0L1IH35</accession>
<sequence length="114" mass="12816">MAGTSEAVKKWVNKIIEENIIAVFAKTECPYCIKAISILKGYNLNSHMHVENIEKNPDMANIQAYLKELTGKSSVPRIFINKDVVGGCDDLVKENDEGKLKERLQKLGLVNLKR</sequence>
<dbReference type="PROSITE" id="PS00195">
    <property type="entry name" value="GLUTAREDOXIN_1"/>
    <property type="match status" value="1"/>
</dbReference>
<keyword evidence="3" id="KW-0813">Transport</keyword>
<dbReference type="PANTHER" id="PTHR46185">
    <property type="entry name" value="GLUTAREDOXIN-1"/>
    <property type="match status" value="1"/>
</dbReference>
<dbReference type="InterPro" id="IPR036249">
    <property type="entry name" value="Thioredoxin-like_sf"/>
</dbReference>
<dbReference type="SUPFAM" id="SSF52833">
    <property type="entry name" value="Thioredoxin-like"/>
    <property type="match status" value="1"/>
</dbReference>
<gene>
    <name evidence="8" type="ORF">PFMG_05003</name>
</gene>
<keyword evidence="6" id="KW-0676">Redox-active center</keyword>
<dbReference type="Proteomes" id="UP000054562">
    <property type="component" value="Unassembled WGS sequence"/>
</dbReference>
<dbReference type="PANTHER" id="PTHR46185:SF1">
    <property type="entry name" value="GLUTAREDOXIN-1"/>
    <property type="match status" value="1"/>
</dbReference>